<keyword evidence="5" id="KW-0998">Cell outer membrane</keyword>
<dbReference type="InterPro" id="IPR011990">
    <property type="entry name" value="TPR-like_helical_dom_sf"/>
</dbReference>
<evidence type="ECO:0000259" key="8">
    <source>
        <dbReference type="Pfam" id="PF14322"/>
    </source>
</evidence>
<evidence type="ECO:0000256" key="5">
    <source>
        <dbReference type="ARBA" id="ARBA00023237"/>
    </source>
</evidence>
<dbReference type="Pfam" id="PF14322">
    <property type="entry name" value="SusD-like_3"/>
    <property type="match status" value="1"/>
</dbReference>
<keyword evidence="4" id="KW-0472">Membrane</keyword>
<dbReference type="Proteomes" id="UP001629260">
    <property type="component" value="Unassembled WGS sequence"/>
</dbReference>
<keyword evidence="10" id="KW-1185">Reference proteome</keyword>
<evidence type="ECO:0000256" key="6">
    <source>
        <dbReference type="SAM" id="SignalP"/>
    </source>
</evidence>
<evidence type="ECO:0000256" key="4">
    <source>
        <dbReference type="ARBA" id="ARBA00023136"/>
    </source>
</evidence>
<evidence type="ECO:0000313" key="10">
    <source>
        <dbReference type="Proteomes" id="UP001629260"/>
    </source>
</evidence>
<comment type="caution">
    <text evidence="9">The sequence shown here is derived from an EMBL/GenBank/DDBJ whole genome shotgun (WGS) entry which is preliminary data.</text>
</comment>
<feature type="domain" description="SusD-like N-terminal" evidence="8">
    <location>
        <begin position="92"/>
        <end position="228"/>
    </location>
</feature>
<dbReference type="Gene3D" id="1.25.40.390">
    <property type="match status" value="1"/>
</dbReference>
<protein>
    <submittedName>
        <fullName evidence="9">RagB/SusD family nutrient uptake outer membrane protein</fullName>
    </submittedName>
</protein>
<comment type="subcellular location">
    <subcellularLocation>
        <location evidence="1">Cell outer membrane</location>
    </subcellularLocation>
</comment>
<proteinExistence type="inferred from homology"/>
<reference evidence="9 10" key="1">
    <citation type="submission" date="2024-06" db="EMBL/GenBank/DDBJ databases">
        <authorList>
            <person name="Kaempfer P."/>
            <person name="Viver T."/>
        </authorList>
    </citation>
    <scope>NUCLEOTIDE SEQUENCE [LARGE SCALE GENOMIC DNA]</scope>
    <source>
        <strain evidence="9 10">ST-87</strain>
    </source>
</reference>
<sequence>MKTLDMLKKYLLPLSSLLLLGASCDSFVAVDLPESQLSRRAVFEDKATATAALAAIYAKIRDTGLLIGDGSGLSSQLGCYADELVPFGSPTKNSWFFYNNSLLPTNSSISQYWNNSYNQIYAANAVIEGLKGSTLTEETQKQLKGEALFIRALVHFYLTNLYGAIPYVMVTDYTTNSRIDKIPTAEVYQKSISDLQTAVSLLLPTYPSSGRLRVNRYAAQALLARVYLYARRYAEASNEASAVLNASNLYQLETDLNQVFLIASKESIWMLQAANAGQNTKEGSLFILTATPPTNVALTENLVASFDPLDERRLQWIQTISNSSTSWYYAFKYKERNTTPSSKEYSVVLRLAEQYLIRAEARAQQGDLIGAQEDLHVIRHRAGLLPSTASTKEALLLAVLQERRKELFCEQGHRFFDLKRYGQLDAALATVKAGWTTTDALFPLPQNELNTNPKLLPQNTGY</sequence>
<dbReference type="PROSITE" id="PS51257">
    <property type="entry name" value="PROKAR_LIPOPROTEIN"/>
    <property type="match status" value="1"/>
</dbReference>
<dbReference type="CDD" id="cd08977">
    <property type="entry name" value="SusD"/>
    <property type="match status" value="1"/>
</dbReference>
<feature type="signal peptide" evidence="6">
    <location>
        <begin position="1"/>
        <end position="28"/>
    </location>
</feature>
<dbReference type="SUPFAM" id="SSF48452">
    <property type="entry name" value="TPR-like"/>
    <property type="match status" value="1"/>
</dbReference>
<feature type="domain" description="RagB/SusD" evidence="7">
    <location>
        <begin position="318"/>
        <end position="462"/>
    </location>
</feature>
<evidence type="ECO:0000256" key="3">
    <source>
        <dbReference type="ARBA" id="ARBA00022729"/>
    </source>
</evidence>
<dbReference type="RefSeq" id="WP_408079688.1">
    <property type="nucleotide sequence ID" value="NZ_JBELQA010000001.1"/>
</dbReference>
<evidence type="ECO:0000259" key="7">
    <source>
        <dbReference type="Pfam" id="PF07980"/>
    </source>
</evidence>
<gene>
    <name evidence="9" type="ORF">ABS764_02675</name>
</gene>
<dbReference type="EMBL" id="JBELQA010000001">
    <property type="protein sequence ID" value="MFL9829745.1"/>
    <property type="molecule type" value="Genomic_DNA"/>
</dbReference>
<accession>A0ABW8XR20</accession>
<feature type="chain" id="PRO_5046756411" evidence="6">
    <location>
        <begin position="29"/>
        <end position="462"/>
    </location>
</feature>
<organism evidence="9 10">
    <name type="scientific">Flavobacterium plantiphilum</name>
    <dbReference type="NCBI Taxonomy" id="3163297"/>
    <lineage>
        <taxon>Bacteria</taxon>
        <taxon>Pseudomonadati</taxon>
        <taxon>Bacteroidota</taxon>
        <taxon>Flavobacteriia</taxon>
        <taxon>Flavobacteriales</taxon>
        <taxon>Flavobacteriaceae</taxon>
        <taxon>Flavobacterium</taxon>
    </lineage>
</organism>
<dbReference type="InterPro" id="IPR012944">
    <property type="entry name" value="SusD_RagB_dom"/>
</dbReference>
<evidence type="ECO:0000256" key="1">
    <source>
        <dbReference type="ARBA" id="ARBA00004442"/>
    </source>
</evidence>
<name>A0ABW8XR20_9FLAO</name>
<evidence type="ECO:0000313" key="9">
    <source>
        <dbReference type="EMBL" id="MFL9829745.1"/>
    </source>
</evidence>
<keyword evidence="3 6" id="KW-0732">Signal</keyword>
<comment type="similarity">
    <text evidence="2">Belongs to the SusD family.</text>
</comment>
<dbReference type="InterPro" id="IPR033985">
    <property type="entry name" value="SusD-like_N"/>
</dbReference>
<evidence type="ECO:0000256" key="2">
    <source>
        <dbReference type="ARBA" id="ARBA00006275"/>
    </source>
</evidence>
<dbReference type="Pfam" id="PF07980">
    <property type="entry name" value="SusD_RagB"/>
    <property type="match status" value="1"/>
</dbReference>